<dbReference type="InterPro" id="IPR036397">
    <property type="entry name" value="RNaseH_sf"/>
</dbReference>
<reference evidence="2" key="1">
    <citation type="submission" date="2021-03" db="EMBL/GenBank/DDBJ databases">
        <authorList>
            <person name="Bekaert M."/>
        </authorList>
    </citation>
    <scope>NUCLEOTIDE SEQUENCE</scope>
</reference>
<keyword evidence="3" id="KW-1185">Reference proteome</keyword>
<dbReference type="Proteomes" id="UP000683360">
    <property type="component" value="Unassembled WGS sequence"/>
</dbReference>
<dbReference type="Pfam" id="PF20700">
    <property type="entry name" value="Mutator"/>
    <property type="match status" value="1"/>
</dbReference>
<dbReference type="EMBL" id="CAJPWZ010002684">
    <property type="protein sequence ID" value="CAG2242831.1"/>
    <property type="molecule type" value="Genomic_DNA"/>
</dbReference>
<protein>
    <recommendedName>
        <fullName evidence="1">Mutator-like transposase domain-containing protein</fullName>
    </recommendedName>
</protein>
<accession>A0A8S3UK88</accession>
<evidence type="ECO:0000313" key="2">
    <source>
        <dbReference type="EMBL" id="CAG2242831.1"/>
    </source>
</evidence>
<dbReference type="InterPro" id="IPR049012">
    <property type="entry name" value="Mutator_transp_dom"/>
</dbReference>
<dbReference type="GO" id="GO:0003676">
    <property type="term" value="F:nucleic acid binding"/>
    <property type="evidence" value="ECO:0007669"/>
    <property type="project" value="InterPro"/>
</dbReference>
<dbReference type="OrthoDB" id="6119199at2759"/>
<proteinExistence type="predicted"/>
<dbReference type="AlphaFoldDB" id="A0A8S3UK88"/>
<comment type="caution">
    <text evidence="2">The sequence shown here is derived from an EMBL/GenBank/DDBJ whole genome shotgun (WGS) entry which is preliminary data.</text>
</comment>
<feature type="domain" description="Mutator-like transposase" evidence="1">
    <location>
        <begin position="1"/>
        <end position="235"/>
    </location>
</feature>
<sequence length="470" mass="53594">MDLPTIDKKTLASYEEEVGDKLEKYAEETCNNACNDEKAIQDEKEMKDFQNIAVSYDMGWQKRGRAHNSLTGVGVIVGAATNKVLDFNIMNKDCRKCKNKNVKKHKCQRNHAGSSKSMEAAAAVTMFKRSEEKGLRYTTLIGDDDSTTLFHVRKNLKYQITKWSDIQHTKRSLYGQLLNLKKKHNQCTDMVVAYFKRLFTHALYQNKDKPEQLGSTFRSIPMHAFGDHTQCGNWCKYSIHPTTYRHTGLPRGKPLTDNLLKDKLTSLFDVYANNADRLSPLASSQKNESINSVIAKKAPKDMHFGGSRSLNYRVSAAVSQINNGRKYTTEVLQRLNVTIGLNTAKYVCHIDRKRKLDAARKTTIPFKRKRSILKSDRCCKQLTNEVREGPTYQTSIIMNNNNIEQDQIEELPIAEVRPELESFRTQNDSSIIIFDLETTGLGRDADIVQIAATTLDQTKTFNRYTIPEKI</sequence>
<dbReference type="Gene3D" id="3.30.420.10">
    <property type="entry name" value="Ribonuclease H-like superfamily/Ribonuclease H"/>
    <property type="match status" value="1"/>
</dbReference>
<evidence type="ECO:0000313" key="3">
    <source>
        <dbReference type="Proteomes" id="UP000683360"/>
    </source>
</evidence>
<gene>
    <name evidence="2" type="ORF">MEDL_54964</name>
</gene>
<dbReference type="PANTHER" id="PTHR31751">
    <property type="entry name" value="SI:CH211-108C17.2-RELATED-RELATED"/>
    <property type="match status" value="1"/>
</dbReference>
<organism evidence="2 3">
    <name type="scientific">Mytilus edulis</name>
    <name type="common">Blue mussel</name>
    <dbReference type="NCBI Taxonomy" id="6550"/>
    <lineage>
        <taxon>Eukaryota</taxon>
        <taxon>Metazoa</taxon>
        <taxon>Spiralia</taxon>
        <taxon>Lophotrochozoa</taxon>
        <taxon>Mollusca</taxon>
        <taxon>Bivalvia</taxon>
        <taxon>Autobranchia</taxon>
        <taxon>Pteriomorphia</taxon>
        <taxon>Mytilida</taxon>
        <taxon>Mytiloidea</taxon>
        <taxon>Mytilidae</taxon>
        <taxon>Mytilinae</taxon>
        <taxon>Mytilus</taxon>
    </lineage>
</organism>
<evidence type="ECO:0000259" key="1">
    <source>
        <dbReference type="Pfam" id="PF20700"/>
    </source>
</evidence>
<name>A0A8S3UK88_MYTED</name>